<gene>
    <name evidence="3" type="ORF">BDW42DRAFT_160635</name>
</gene>
<keyword evidence="4" id="KW-1185">Reference proteome</keyword>
<evidence type="ECO:0000256" key="2">
    <source>
        <dbReference type="SAM" id="Phobius"/>
    </source>
</evidence>
<name>A0A2J5I6C9_9EURO</name>
<feature type="region of interest" description="Disordered" evidence="1">
    <location>
        <begin position="1"/>
        <end position="41"/>
    </location>
</feature>
<reference evidence="4" key="1">
    <citation type="submission" date="2017-12" db="EMBL/GenBank/DDBJ databases">
        <authorList>
            <consortium name="DOE Joint Genome Institute"/>
            <person name="Mondo S.J."/>
            <person name="Kjaerbolling I."/>
            <person name="Vesth T.C."/>
            <person name="Frisvad J.C."/>
            <person name="Nybo J.L."/>
            <person name="Theobald S."/>
            <person name="Kuo A."/>
            <person name="Bowyer P."/>
            <person name="Matsuda Y."/>
            <person name="Lyhne E.K."/>
            <person name="Kogle M.E."/>
            <person name="Clum A."/>
            <person name="Lipzen A."/>
            <person name="Salamov A."/>
            <person name="Ngan C.Y."/>
            <person name="Daum C."/>
            <person name="Chiniquy J."/>
            <person name="Barry K."/>
            <person name="LaButti K."/>
            <person name="Haridas S."/>
            <person name="Simmons B.A."/>
            <person name="Magnuson J.K."/>
            <person name="Mortensen U.H."/>
            <person name="Larsen T.O."/>
            <person name="Grigoriev I.V."/>
            <person name="Baker S.E."/>
            <person name="Andersen M.R."/>
            <person name="Nordberg H.P."/>
            <person name="Cantor M.N."/>
            <person name="Hua S.X."/>
        </authorList>
    </citation>
    <scope>NUCLEOTIDE SEQUENCE [LARGE SCALE GENOMIC DNA]</scope>
    <source>
        <strain evidence="4">IBT 19404</strain>
    </source>
</reference>
<evidence type="ECO:0000256" key="1">
    <source>
        <dbReference type="SAM" id="MobiDB-lite"/>
    </source>
</evidence>
<dbReference type="EMBL" id="KZ559504">
    <property type="protein sequence ID" value="PLN85512.1"/>
    <property type="molecule type" value="Genomic_DNA"/>
</dbReference>
<dbReference type="Proteomes" id="UP000235023">
    <property type="component" value="Unassembled WGS sequence"/>
</dbReference>
<feature type="compositionally biased region" description="Basic and acidic residues" evidence="1">
    <location>
        <begin position="1"/>
        <end position="11"/>
    </location>
</feature>
<organism evidence="3 4">
    <name type="scientific">Aspergillus taichungensis</name>
    <dbReference type="NCBI Taxonomy" id="482145"/>
    <lineage>
        <taxon>Eukaryota</taxon>
        <taxon>Fungi</taxon>
        <taxon>Dikarya</taxon>
        <taxon>Ascomycota</taxon>
        <taxon>Pezizomycotina</taxon>
        <taxon>Eurotiomycetes</taxon>
        <taxon>Eurotiomycetidae</taxon>
        <taxon>Eurotiales</taxon>
        <taxon>Aspergillaceae</taxon>
        <taxon>Aspergillus</taxon>
        <taxon>Aspergillus subgen. Circumdati</taxon>
    </lineage>
</organism>
<feature type="transmembrane region" description="Helical" evidence="2">
    <location>
        <begin position="71"/>
        <end position="92"/>
    </location>
</feature>
<evidence type="ECO:0000313" key="4">
    <source>
        <dbReference type="Proteomes" id="UP000235023"/>
    </source>
</evidence>
<protein>
    <submittedName>
        <fullName evidence="3">Uncharacterized protein</fullName>
    </submittedName>
</protein>
<keyword evidence="2" id="KW-1133">Transmembrane helix</keyword>
<dbReference type="AlphaFoldDB" id="A0A2J5I6C9"/>
<evidence type="ECO:0000313" key="3">
    <source>
        <dbReference type="EMBL" id="PLN85512.1"/>
    </source>
</evidence>
<dbReference type="OrthoDB" id="4486097at2759"/>
<keyword evidence="2" id="KW-0472">Membrane</keyword>
<sequence length="94" mass="10610">MEDHHPPPDHDHHHHHHHGIHPPDHDIATDPAQPINMAPNPALQHQYHTFSNDLHAPSSHDLREQQTGDSVFPALLGLIVFLLFMMLGISSIRS</sequence>
<accession>A0A2J5I6C9</accession>
<keyword evidence="2" id="KW-0812">Transmembrane</keyword>
<proteinExistence type="predicted"/>